<reference evidence="2 3" key="1">
    <citation type="journal article" date="2021" name="Elife">
        <title>Chloroplast acquisition without the gene transfer in kleptoplastic sea slugs, Plakobranchus ocellatus.</title>
        <authorList>
            <person name="Maeda T."/>
            <person name="Takahashi S."/>
            <person name="Yoshida T."/>
            <person name="Shimamura S."/>
            <person name="Takaki Y."/>
            <person name="Nagai Y."/>
            <person name="Toyoda A."/>
            <person name="Suzuki Y."/>
            <person name="Arimoto A."/>
            <person name="Ishii H."/>
            <person name="Satoh N."/>
            <person name="Nishiyama T."/>
            <person name="Hasebe M."/>
            <person name="Maruyama T."/>
            <person name="Minagawa J."/>
            <person name="Obokata J."/>
            <person name="Shigenobu S."/>
        </authorList>
    </citation>
    <scope>NUCLEOTIDE SEQUENCE [LARGE SCALE GENOMIC DNA]</scope>
</reference>
<dbReference type="Proteomes" id="UP000762676">
    <property type="component" value="Unassembled WGS sequence"/>
</dbReference>
<name>A0AAV4HBL3_9GAST</name>
<feature type="chain" id="PRO_5043640903" evidence="1">
    <location>
        <begin position="31"/>
        <end position="244"/>
    </location>
</feature>
<evidence type="ECO:0000256" key="1">
    <source>
        <dbReference type="SAM" id="SignalP"/>
    </source>
</evidence>
<evidence type="ECO:0000313" key="2">
    <source>
        <dbReference type="EMBL" id="GFR94131.1"/>
    </source>
</evidence>
<protein>
    <submittedName>
        <fullName evidence="2">Uncharacterized protein</fullName>
    </submittedName>
</protein>
<gene>
    <name evidence="2" type="ORF">ElyMa_000911000</name>
</gene>
<evidence type="ECO:0000313" key="3">
    <source>
        <dbReference type="Proteomes" id="UP000762676"/>
    </source>
</evidence>
<dbReference type="AlphaFoldDB" id="A0AAV4HBL3"/>
<dbReference type="EMBL" id="BMAT01001859">
    <property type="protein sequence ID" value="GFR94131.1"/>
    <property type="molecule type" value="Genomic_DNA"/>
</dbReference>
<feature type="signal peptide" evidence="1">
    <location>
        <begin position="1"/>
        <end position="30"/>
    </location>
</feature>
<keyword evidence="3" id="KW-1185">Reference proteome</keyword>
<keyword evidence="1" id="KW-0732">Signal</keyword>
<sequence>MDHKTAPNLLCLQELLLLVAYFGVVKDSYAVQTLHFTRTHNKHILETGGCPRMYVDSDSACAMQCYVHTWCRVYVTGPCDQGLPNPCLCVICQMDPPIQTNVAGQQTVGTVSMSKRLVDQNSCGGGLQWLVSIHPACILATVNHESHLGSRVHQNDCSGQHAKLENFLHKLSVYPLPYTVFIHISSFFPPVLSHGKHSLYANRESHLGSRVHPNVSCGRTDHVLRQPCVSAHLLAERRDKVSQY</sequence>
<accession>A0AAV4HBL3</accession>
<organism evidence="2 3">
    <name type="scientific">Elysia marginata</name>
    <dbReference type="NCBI Taxonomy" id="1093978"/>
    <lineage>
        <taxon>Eukaryota</taxon>
        <taxon>Metazoa</taxon>
        <taxon>Spiralia</taxon>
        <taxon>Lophotrochozoa</taxon>
        <taxon>Mollusca</taxon>
        <taxon>Gastropoda</taxon>
        <taxon>Heterobranchia</taxon>
        <taxon>Euthyneura</taxon>
        <taxon>Panpulmonata</taxon>
        <taxon>Sacoglossa</taxon>
        <taxon>Placobranchoidea</taxon>
        <taxon>Plakobranchidae</taxon>
        <taxon>Elysia</taxon>
    </lineage>
</organism>
<comment type="caution">
    <text evidence="2">The sequence shown here is derived from an EMBL/GenBank/DDBJ whole genome shotgun (WGS) entry which is preliminary data.</text>
</comment>
<proteinExistence type="predicted"/>